<evidence type="ECO:0000256" key="2">
    <source>
        <dbReference type="SAM" id="MobiDB-lite"/>
    </source>
</evidence>
<keyword evidence="3" id="KW-1133">Transmembrane helix</keyword>
<evidence type="ECO:0000256" key="3">
    <source>
        <dbReference type="SAM" id="Phobius"/>
    </source>
</evidence>
<keyword evidence="3" id="KW-0812">Transmembrane</keyword>
<feature type="compositionally biased region" description="Polar residues" evidence="2">
    <location>
        <begin position="66"/>
        <end position="76"/>
    </location>
</feature>
<protein>
    <submittedName>
        <fullName evidence="5">LytR family transcriptional regulator</fullName>
    </submittedName>
</protein>
<dbReference type="PANTHER" id="PTHR33392">
    <property type="entry name" value="POLYISOPRENYL-TEICHOIC ACID--PEPTIDOGLYCAN TEICHOIC ACID TRANSFERASE TAGU"/>
    <property type="match status" value="1"/>
</dbReference>
<evidence type="ECO:0000313" key="6">
    <source>
        <dbReference type="Proteomes" id="UP000294071"/>
    </source>
</evidence>
<dbReference type="InterPro" id="IPR004474">
    <property type="entry name" value="LytR_CpsA_psr"/>
</dbReference>
<keyword evidence="6" id="KW-1185">Reference proteome</keyword>
<feature type="transmembrane region" description="Helical" evidence="3">
    <location>
        <begin position="147"/>
        <end position="167"/>
    </location>
</feature>
<dbReference type="Gene3D" id="3.40.630.190">
    <property type="entry name" value="LCP protein"/>
    <property type="match status" value="1"/>
</dbReference>
<dbReference type="AlphaFoldDB" id="A0A4Q2RVG4"/>
<evidence type="ECO:0000256" key="1">
    <source>
        <dbReference type="ARBA" id="ARBA00006068"/>
    </source>
</evidence>
<dbReference type="Pfam" id="PF03816">
    <property type="entry name" value="LytR_cpsA_psr"/>
    <property type="match status" value="1"/>
</dbReference>
<name>A0A4Q2RVG4_9ACTN</name>
<feature type="compositionally biased region" description="Low complexity" evidence="2">
    <location>
        <begin position="81"/>
        <end position="92"/>
    </location>
</feature>
<dbReference type="Proteomes" id="UP000294071">
    <property type="component" value="Unassembled WGS sequence"/>
</dbReference>
<accession>A0A4Q2RVG4</accession>
<comment type="caution">
    <text evidence="5">The sequence shown here is derived from an EMBL/GenBank/DDBJ whole genome shotgun (WGS) entry which is preliminary data.</text>
</comment>
<feature type="region of interest" description="Disordered" evidence="2">
    <location>
        <begin position="44"/>
        <end position="140"/>
    </location>
</feature>
<organism evidence="5 6">
    <name type="scientific">Nocardioides oleivorans</name>
    <dbReference type="NCBI Taxonomy" id="273676"/>
    <lineage>
        <taxon>Bacteria</taxon>
        <taxon>Bacillati</taxon>
        <taxon>Actinomycetota</taxon>
        <taxon>Actinomycetes</taxon>
        <taxon>Propionibacteriales</taxon>
        <taxon>Nocardioidaceae</taxon>
        <taxon>Nocardioides</taxon>
    </lineage>
</organism>
<comment type="similarity">
    <text evidence="1">Belongs to the LytR/CpsA/Psr (LCP) family.</text>
</comment>
<keyword evidence="3" id="KW-0472">Membrane</keyword>
<dbReference type="OrthoDB" id="9782542at2"/>
<proteinExistence type="inferred from homology"/>
<evidence type="ECO:0000313" key="5">
    <source>
        <dbReference type="EMBL" id="RYB93057.1"/>
    </source>
</evidence>
<dbReference type="EMBL" id="SDWT01000001">
    <property type="protein sequence ID" value="RYB93057.1"/>
    <property type="molecule type" value="Genomic_DNA"/>
</dbReference>
<feature type="domain" description="Cell envelope-related transcriptional attenuator" evidence="4">
    <location>
        <begin position="218"/>
        <end position="358"/>
    </location>
</feature>
<feature type="compositionally biased region" description="Basic and acidic residues" evidence="2">
    <location>
        <begin position="95"/>
        <end position="111"/>
    </location>
</feature>
<dbReference type="PANTHER" id="PTHR33392:SF6">
    <property type="entry name" value="POLYISOPRENYL-TEICHOIC ACID--PEPTIDOGLYCAN TEICHOIC ACID TRANSFERASE TAGU"/>
    <property type="match status" value="1"/>
</dbReference>
<dbReference type="NCBIfam" id="TIGR00350">
    <property type="entry name" value="lytR_cpsA_psr"/>
    <property type="match status" value="1"/>
</dbReference>
<reference evidence="5 6" key="1">
    <citation type="submission" date="2019-01" db="EMBL/GenBank/DDBJ databases">
        <title>Novel species of Nocardioides.</title>
        <authorList>
            <person name="Liu Q."/>
            <person name="Xin Y.-H."/>
        </authorList>
    </citation>
    <scope>NUCLEOTIDE SEQUENCE [LARGE SCALE GENOMIC DNA]</scope>
    <source>
        <strain evidence="5 6">CGMCC 4.6882</strain>
    </source>
</reference>
<sequence>MMSPPCTLPSRLASVPEARIPRLTRLYDVVRASLMCRTVASLPMADRPQGSGMPEKGTPEYDWLYGSQSSGPSGDATQRMPASGPATGRGPAAPRPDETRVMPVARREERAAGGTPPGGSGRTPTPAPTPAGSQRPRKRRWRPRMRLVPLVLLLVLVYLLGVPLYHWTKIEKVDAAPTGDRPGDQPGTNFLIVGSDKADDLTDAQREALDTPERGGTNTDTIIVLHTGSGGRTMMSIPRDTLVDVPGGGTQMINAAFASGGAPLLVQRVEALTGIHIDHYVELGFGSVINTVDAFGGVEICPKQDMKDPMARLDIKKGCQEVDGITALAYSRSRHVTALSDLDRVARQREVISAIGDEALSPWTFVNPLRYWQINDAATGAILIDEGMNPLDLGRFALAMTGKSQTCTMPNLNAPSDPNRIIADPDRAPALFNAIIDDSKVPRSACTPTGRVIN</sequence>
<evidence type="ECO:0000259" key="4">
    <source>
        <dbReference type="Pfam" id="PF03816"/>
    </source>
</evidence>
<dbReference type="InterPro" id="IPR050922">
    <property type="entry name" value="LytR/CpsA/Psr_CW_biosynth"/>
</dbReference>
<gene>
    <name evidence="5" type="ORF">EUA93_01020</name>
</gene>